<dbReference type="AlphaFoldDB" id="A0A069CWQ9"/>
<organism evidence="1 2">
    <name type="scientific">Weissella oryzae (strain DSM 25784 / JCM 18191 / LMG 30913 / SG25)</name>
    <dbReference type="NCBI Taxonomy" id="1329250"/>
    <lineage>
        <taxon>Bacteria</taxon>
        <taxon>Bacillati</taxon>
        <taxon>Bacillota</taxon>
        <taxon>Bacilli</taxon>
        <taxon>Lactobacillales</taxon>
        <taxon>Lactobacillaceae</taxon>
        <taxon>Weissella</taxon>
    </lineage>
</organism>
<dbReference type="EMBL" id="DF820502">
    <property type="protein sequence ID" value="GAK31899.1"/>
    <property type="molecule type" value="Genomic_DNA"/>
</dbReference>
<sequence>MVVIGVCLSIGLLGLSSLGYMVRQDVNVENEVEYAETHVIY</sequence>
<accession>A0A069CWQ9</accession>
<protein>
    <submittedName>
        <fullName evidence="1">Uncharacterized protein</fullName>
    </submittedName>
</protein>
<reference evidence="2" key="1">
    <citation type="journal article" date="2014" name="Genome Announc.">
        <title>Draft genome sequence of Weissella oryzae SG25T, isolated from fermented rice grains.</title>
        <authorList>
            <person name="Tanizawa Y."/>
            <person name="Fujisawa T."/>
            <person name="Mochizuki T."/>
            <person name="Kaminuma E."/>
            <person name="Suzuki Y."/>
            <person name="Nakamura Y."/>
            <person name="Tohno M."/>
        </authorList>
    </citation>
    <scope>NUCLEOTIDE SEQUENCE [LARGE SCALE GENOMIC DNA]</scope>
    <source>
        <strain evidence="2">DSM 25784 / JCM 18191 / LMG 30913 / SG25</strain>
    </source>
</reference>
<evidence type="ECO:0000313" key="2">
    <source>
        <dbReference type="Proteomes" id="UP000030643"/>
    </source>
</evidence>
<dbReference type="Proteomes" id="UP000030643">
    <property type="component" value="Unassembled WGS sequence"/>
</dbReference>
<evidence type="ECO:0000313" key="1">
    <source>
        <dbReference type="EMBL" id="GAK31899.1"/>
    </source>
</evidence>
<keyword evidence="2" id="KW-1185">Reference proteome</keyword>
<proteinExistence type="predicted"/>
<name>A0A069CWQ9_WEIOS</name>
<gene>
    <name evidence="1" type="ORF">WOSG25_190070</name>
</gene>
<dbReference type="STRING" id="1329250.WOSG25_190070"/>